<accession>S6BM02</accession>
<protein>
    <submittedName>
        <fullName evidence="2">Uncharacterized protein</fullName>
    </submittedName>
</protein>
<keyword evidence="1" id="KW-1133">Transmembrane helix</keyword>
<evidence type="ECO:0000256" key="1">
    <source>
        <dbReference type="SAM" id="Phobius"/>
    </source>
</evidence>
<sequence length="70" mass="8042">MDISGVISRFIVNAAVLPLFSILVYSNSSLYLLWRYRIPFMTESNTGFHLLPCFNGSESSIIIWVKWTLI</sequence>
<organism evidence="2">
    <name type="scientific">Babesia bovis</name>
    <dbReference type="NCBI Taxonomy" id="5865"/>
    <lineage>
        <taxon>Eukaryota</taxon>
        <taxon>Sar</taxon>
        <taxon>Alveolata</taxon>
        <taxon>Apicomplexa</taxon>
        <taxon>Aconoidasida</taxon>
        <taxon>Piroplasmida</taxon>
        <taxon>Babesiidae</taxon>
        <taxon>Babesia</taxon>
    </lineage>
</organism>
<keyword evidence="1" id="KW-0472">Membrane</keyword>
<evidence type="ECO:0000313" key="2">
    <source>
        <dbReference type="EMBL" id="BAN65057.1"/>
    </source>
</evidence>
<dbReference type="EMBL" id="AK441263">
    <property type="protein sequence ID" value="BAN65057.1"/>
    <property type="molecule type" value="mRNA"/>
</dbReference>
<proteinExistence type="evidence at transcript level"/>
<dbReference type="AlphaFoldDB" id="S6BM02"/>
<keyword evidence="1" id="KW-0812">Transmembrane</keyword>
<reference evidence="2" key="1">
    <citation type="journal article" date="2014" name="BMC Genomics">
        <title>The Babesia bovis gene and promoter model: an update from full-length EST analysis.</title>
        <authorList>
            <person name="Yamagishi J."/>
            <person name="Wakaguri H."/>
            <person name="Yokoyama N."/>
            <person name="Yamashita R."/>
            <person name="Suzuki Y."/>
            <person name="Xuan X."/>
            <person name="Igarashi I."/>
        </authorList>
    </citation>
    <scope>NUCLEOTIDE SEQUENCE</scope>
    <source>
        <strain evidence="2">Texas</strain>
    </source>
</reference>
<name>S6BM02_BABBO</name>
<feature type="transmembrane region" description="Helical" evidence="1">
    <location>
        <begin position="6"/>
        <end position="34"/>
    </location>
</feature>